<gene>
    <name evidence="2" type="ORF">BDW02DRAFT_598040</name>
</gene>
<reference evidence="2" key="1">
    <citation type="submission" date="2020-01" db="EMBL/GenBank/DDBJ databases">
        <authorList>
            <consortium name="DOE Joint Genome Institute"/>
            <person name="Haridas S."/>
            <person name="Albert R."/>
            <person name="Binder M."/>
            <person name="Bloem J."/>
            <person name="Labutti K."/>
            <person name="Salamov A."/>
            <person name="Andreopoulos B."/>
            <person name="Baker S.E."/>
            <person name="Barry K."/>
            <person name="Bills G."/>
            <person name="Bluhm B.H."/>
            <person name="Cannon C."/>
            <person name="Castanera R."/>
            <person name="Culley D.E."/>
            <person name="Daum C."/>
            <person name="Ezra D."/>
            <person name="Gonzalez J.B."/>
            <person name="Henrissat B."/>
            <person name="Kuo A."/>
            <person name="Liang C."/>
            <person name="Lipzen A."/>
            <person name="Lutzoni F."/>
            <person name="Magnuson J."/>
            <person name="Mondo S."/>
            <person name="Nolan M."/>
            <person name="Ohm R."/>
            <person name="Pangilinan J."/>
            <person name="Park H.-J."/>
            <person name="Ramirez L."/>
            <person name="Alfaro M."/>
            <person name="Sun H."/>
            <person name="Tritt A."/>
            <person name="Yoshinaga Y."/>
            <person name="Zwiers L.-H."/>
            <person name="Turgeon B.G."/>
            <person name="Goodwin S.B."/>
            <person name="Spatafora J.W."/>
            <person name="Crous P.W."/>
            <person name="Grigoriev I.V."/>
        </authorList>
    </citation>
    <scope>NUCLEOTIDE SEQUENCE</scope>
    <source>
        <strain evidence="2">P77</strain>
    </source>
</reference>
<dbReference type="OrthoDB" id="3681621at2759"/>
<feature type="compositionally biased region" description="Low complexity" evidence="1">
    <location>
        <begin position="130"/>
        <end position="141"/>
    </location>
</feature>
<feature type="compositionally biased region" description="Acidic residues" evidence="1">
    <location>
        <begin position="93"/>
        <end position="102"/>
    </location>
</feature>
<dbReference type="AlphaFoldDB" id="A0A6A5KMB4"/>
<organism evidence="2 3">
    <name type="scientific">Decorospora gaudefroyi</name>
    <dbReference type="NCBI Taxonomy" id="184978"/>
    <lineage>
        <taxon>Eukaryota</taxon>
        <taxon>Fungi</taxon>
        <taxon>Dikarya</taxon>
        <taxon>Ascomycota</taxon>
        <taxon>Pezizomycotina</taxon>
        <taxon>Dothideomycetes</taxon>
        <taxon>Pleosporomycetidae</taxon>
        <taxon>Pleosporales</taxon>
        <taxon>Pleosporineae</taxon>
        <taxon>Pleosporaceae</taxon>
        <taxon>Decorospora</taxon>
    </lineage>
</organism>
<name>A0A6A5KMB4_9PLEO</name>
<proteinExistence type="predicted"/>
<sequence>MSNVSDRTHSMQSTPTGSGTDDLAHVSTSLSLQSDALNDAECAQNAWSYEERTPAVSAIASEVARNAATTSSSANLRSVPSTQQASETKLDNPAEDENEEFGDFVSAPTDPFKQPVYSCPPDSDEDETCSLLNPHSSPSLHTPAASPDSTLSLLTTTSPHEIVHGIFAGYGLVAPVHASLDTSTRALRRAGKLALRRLQILRENRTRDAVEKAKELCKDDTAATEADIRELANVLVNVRREYEVGLGERHMDRKMDGIVRPVGIVEPKRRPQLGAEIEDMLETEREAWDA</sequence>
<evidence type="ECO:0000256" key="1">
    <source>
        <dbReference type="SAM" id="MobiDB-lite"/>
    </source>
</evidence>
<protein>
    <submittedName>
        <fullName evidence="2">Uncharacterized protein</fullName>
    </submittedName>
</protein>
<feature type="region of interest" description="Disordered" evidence="1">
    <location>
        <begin position="1"/>
        <end position="27"/>
    </location>
</feature>
<feature type="region of interest" description="Disordered" evidence="1">
    <location>
        <begin position="68"/>
        <end position="152"/>
    </location>
</feature>
<dbReference type="Proteomes" id="UP000800040">
    <property type="component" value="Unassembled WGS sequence"/>
</dbReference>
<accession>A0A6A5KMB4</accession>
<keyword evidence="3" id="KW-1185">Reference proteome</keyword>
<feature type="compositionally biased region" description="Polar residues" evidence="1">
    <location>
        <begin position="1"/>
        <end position="19"/>
    </location>
</feature>
<dbReference type="EMBL" id="ML975299">
    <property type="protein sequence ID" value="KAF1834643.1"/>
    <property type="molecule type" value="Genomic_DNA"/>
</dbReference>
<feature type="compositionally biased region" description="Low complexity" evidence="1">
    <location>
        <begin position="68"/>
        <end position="78"/>
    </location>
</feature>
<evidence type="ECO:0000313" key="2">
    <source>
        <dbReference type="EMBL" id="KAF1834643.1"/>
    </source>
</evidence>
<evidence type="ECO:0000313" key="3">
    <source>
        <dbReference type="Proteomes" id="UP000800040"/>
    </source>
</evidence>